<sequence length="509" mass="57981">MHSEQSLQTYNCLVQVIEATDDSPAIPKHTAVETPMNMTQENKAHFKAEKEAIHLILTGIGDEIYSTVVACQTAQEIWEAIERLQQEVNEIRAERLAREANPLALVATAQANQDPYYQTSKSYKSYAPSSKSSIPTRSHTTTRYKGKEIAKPITPPSKTASEKDIDPEQASRDKYMQKNLALIAKYFMKIYKPTNNNLRTSSNSSNKNVDMTPCNTCLVETDDSKVILDSPDMCEDAIQNDQNDVESDDEQCKSILTETSKSLRESISVRDSCMVALQTKQTEFEKHKAFNDRTIDYDKLELFKQKHDELMKQSLLTKSHYEGLVKKKTKVITDLKLREEHDIHKMLSMEKQLKFSNEIVYKRSQSIQTIHMMAPKSPSAKLRTYMLQEPITKVLLIKFVWKFLGTVRFENDHVATILGFGDLQWGNILITRVYFVEGLGHNLFSVGQFCDSDLEVAFRRNACFVRNLEGVDSLKGNRSTNLYTINLHEMSSASPICLMARASSIKSWL</sequence>
<name>A0A6L2NEQ3_TANCI</name>
<reference evidence="3" key="1">
    <citation type="journal article" date="2019" name="Sci. Rep.">
        <title>Draft genome of Tanacetum cinerariifolium, the natural source of mosquito coil.</title>
        <authorList>
            <person name="Yamashiro T."/>
            <person name="Shiraishi A."/>
            <person name="Satake H."/>
            <person name="Nakayama K."/>
        </authorList>
    </citation>
    <scope>NUCLEOTIDE SEQUENCE</scope>
</reference>
<keyword evidence="1" id="KW-0175">Coiled coil</keyword>
<feature type="coiled-coil region" evidence="1">
    <location>
        <begin position="74"/>
        <end position="101"/>
    </location>
</feature>
<accession>A0A6L2NEQ3</accession>
<protein>
    <submittedName>
        <fullName evidence="3">Integrase, catalytic region, zinc finger, CCHC-type, peptidase aspartic, catalytic</fullName>
    </submittedName>
</protein>
<feature type="compositionally biased region" description="Basic and acidic residues" evidence="2">
    <location>
        <begin position="160"/>
        <end position="172"/>
    </location>
</feature>
<organism evidence="3">
    <name type="scientific">Tanacetum cinerariifolium</name>
    <name type="common">Dalmatian daisy</name>
    <name type="synonym">Chrysanthemum cinerariifolium</name>
    <dbReference type="NCBI Taxonomy" id="118510"/>
    <lineage>
        <taxon>Eukaryota</taxon>
        <taxon>Viridiplantae</taxon>
        <taxon>Streptophyta</taxon>
        <taxon>Embryophyta</taxon>
        <taxon>Tracheophyta</taxon>
        <taxon>Spermatophyta</taxon>
        <taxon>Magnoliopsida</taxon>
        <taxon>eudicotyledons</taxon>
        <taxon>Gunneridae</taxon>
        <taxon>Pentapetalae</taxon>
        <taxon>asterids</taxon>
        <taxon>campanulids</taxon>
        <taxon>Asterales</taxon>
        <taxon>Asteraceae</taxon>
        <taxon>Asteroideae</taxon>
        <taxon>Anthemideae</taxon>
        <taxon>Anthemidinae</taxon>
        <taxon>Tanacetum</taxon>
    </lineage>
</organism>
<evidence type="ECO:0000313" key="3">
    <source>
        <dbReference type="EMBL" id="GEU84736.1"/>
    </source>
</evidence>
<feature type="compositionally biased region" description="Low complexity" evidence="2">
    <location>
        <begin position="120"/>
        <end position="133"/>
    </location>
</feature>
<evidence type="ECO:0000256" key="1">
    <source>
        <dbReference type="SAM" id="Coils"/>
    </source>
</evidence>
<feature type="compositionally biased region" description="Polar residues" evidence="2">
    <location>
        <begin position="134"/>
        <end position="143"/>
    </location>
</feature>
<gene>
    <name evidence="3" type="ORF">Tci_056714</name>
</gene>
<feature type="region of interest" description="Disordered" evidence="2">
    <location>
        <begin position="120"/>
        <end position="172"/>
    </location>
</feature>
<proteinExistence type="predicted"/>
<dbReference type="AlphaFoldDB" id="A0A6L2NEQ3"/>
<dbReference type="EMBL" id="BKCJ010008959">
    <property type="protein sequence ID" value="GEU84736.1"/>
    <property type="molecule type" value="Genomic_DNA"/>
</dbReference>
<comment type="caution">
    <text evidence="3">The sequence shown here is derived from an EMBL/GenBank/DDBJ whole genome shotgun (WGS) entry which is preliminary data.</text>
</comment>
<evidence type="ECO:0000256" key="2">
    <source>
        <dbReference type="SAM" id="MobiDB-lite"/>
    </source>
</evidence>